<dbReference type="GO" id="GO:0005524">
    <property type="term" value="F:ATP binding"/>
    <property type="evidence" value="ECO:0007669"/>
    <property type="project" value="UniProtKB-KW"/>
</dbReference>
<feature type="non-terminal residue" evidence="1">
    <location>
        <position position="69"/>
    </location>
</feature>
<dbReference type="EMBL" id="JAGRQH010000287">
    <property type="protein sequence ID" value="MBR0560893.1"/>
    <property type="molecule type" value="Genomic_DNA"/>
</dbReference>
<evidence type="ECO:0000313" key="1">
    <source>
        <dbReference type="EMBL" id="MBR0560893.1"/>
    </source>
</evidence>
<dbReference type="Proteomes" id="UP000677812">
    <property type="component" value="Unassembled WGS sequence"/>
</dbReference>
<name>A0ABS5EAF1_9PROT</name>
<organism evidence="1 2">
    <name type="scientific">Neokomagataea anthophila</name>
    <dbReference type="NCBI Taxonomy" id="2826925"/>
    <lineage>
        <taxon>Bacteria</taxon>
        <taxon>Pseudomonadati</taxon>
        <taxon>Pseudomonadota</taxon>
        <taxon>Alphaproteobacteria</taxon>
        <taxon>Acetobacterales</taxon>
        <taxon>Acetobacteraceae</taxon>
        <taxon>Neokomagataea</taxon>
    </lineage>
</organism>
<proteinExistence type="predicted"/>
<protein>
    <submittedName>
        <fullName evidence="1">ATP-binding protein</fullName>
    </submittedName>
</protein>
<keyword evidence="1" id="KW-0067">ATP-binding</keyword>
<comment type="caution">
    <text evidence="1">The sequence shown here is derived from an EMBL/GenBank/DDBJ whole genome shotgun (WGS) entry which is preliminary data.</text>
</comment>
<keyword evidence="1" id="KW-0547">Nucleotide-binding</keyword>
<accession>A0ABS5EAF1</accession>
<gene>
    <name evidence="1" type="ORF">KB213_12700</name>
</gene>
<reference evidence="1 2" key="1">
    <citation type="submission" date="2021-04" db="EMBL/GenBank/DDBJ databases">
        <title>The complete genome sequence of Neokomagataea sp. TBRC 2177.</title>
        <authorList>
            <person name="Charoenyingcharoen P."/>
            <person name="Yukphan P."/>
        </authorList>
    </citation>
    <scope>NUCLEOTIDE SEQUENCE [LARGE SCALE GENOMIC DNA]</scope>
    <source>
        <strain evidence="1 2">TBRC 2177</strain>
    </source>
</reference>
<evidence type="ECO:0000313" key="2">
    <source>
        <dbReference type="Proteomes" id="UP000677812"/>
    </source>
</evidence>
<sequence length="69" mass="7831">TAMTDETLPPSSSHSRPANLTDKRIIDILHRQNEERSNILTFARLYGVSIQQVKDHIALSTSRDDAERL</sequence>
<feature type="non-terminal residue" evidence="1">
    <location>
        <position position="1"/>
    </location>
</feature>
<keyword evidence="2" id="KW-1185">Reference proteome</keyword>